<sequence>MKIHCAAILALASITDAFSTHSTTTQQQISSTKLFSTDEAEPEEPASGSSRFKELMEAAKRDGGGAEPSGTVIQNPFLATPAAPAPAAPAAGGINLENMSIEDQAALLRQLMANPDGGGDPNTPPTGMKEKRTDVAGRPTGRNRDADGISNTSDLYFAQLKRDSTVRTLARQRGEDEVAQAVMEDGGIKELGNMLVENPYLTGQKNEEQTFFDAIPEESLGPHIYASDAPAKPVNTSGIKYKEILKQKRSKGVATEPAATAVATPPAPEPVAQVAATQPAPVVAQPPQPEPVELPPPAQPTVTSYADEERQKLRTFMGLLLKHRGGPGFGKGRLKGAEIDRFETMLGEIMTMLRKESMEAAPAEVPMMAAPVAATPAPVAPAVPQPAVASATTDLTQVDGAVACIEGATMMYKNSPAQLRESLLGALRAALLGAVNTCGRAAGVPEVTAEEIGGSAAAGISQIDGVIACIDGAVTMYKNSPDAVKPDMLVALRAALVSAIGMCNSVMASTGTSVPPPASVSPVPTIETPPPQPQTVVSSAPSIPSPEVQATPVSAIESDANSKKLQKIYDQVKAASGNGSLGLRSDLTSSEASDLADSLVEMRSVLMKELNEGIPAVGEGGAQPVVTKAAPAAKSSAATRYKEMLAKAKAEKEANAAV</sequence>
<feature type="signal peptide" evidence="2">
    <location>
        <begin position="1"/>
        <end position="17"/>
    </location>
</feature>
<dbReference type="Proteomes" id="UP001295423">
    <property type="component" value="Unassembled WGS sequence"/>
</dbReference>
<evidence type="ECO:0000256" key="1">
    <source>
        <dbReference type="SAM" id="MobiDB-lite"/>
    </source>
</evidence>
<keyword evidence="2" id="KW-0732">Signal</keyword>
<feature type="region of interest" description="Disordered" evidence="1">
    <location>
        <begin position="283"/>
        <end position="302"/>
    </location>
</feature>
<dbReference type="EMBL" id="CAKOGP040001758">
    <property type="protein sequence ID" value="CAJ1949504.1"/>
    <property type="molecule type" value="Genomic_DNA"/>
</dbReference>
<organism evidence="3 4">
    <name type="scientific">Cylindrotheca closterium</name>
    <dbReference type="NCBI Taxonomy" id="2856"/>
    <lineage>
        <taxon>Eukaryota</taxon>
        <taxon>Sar</taxon>
        <taxon>Stramenopiles</taxon>
        <taxon>Ochrophyta</taxon>
        <taxon>Bacillariophyta</taxon>
        <taxon>Bacillariophyceae</taxon>
        <taxon>Bacillariophycidae</taxon>
        <taxon>Bacillariales</taxon>
        <taxon>Bacillariaceae</taxon>
        <taxon>Cylindrotheca</taxon>
    </lineage>
</organism>
<gene>
    <name evidence="3" type="ORF">CYCCA115_LOCUS12129</name>
</gene>
<feature type="compositionally biased region" description="Low complexity" evidence="1">
    <location>
        <begin position="21"/>
        <end position="32"/>
    </location>
</feature>
<evidence type="ECO:0000256" key="2">
    <source>
        <dbReference type="SAM" id="SignalP"/>
    </source>
</evidence>
<evidence type="ECO:0008006" key="5">
    <source>
        <dbReference type="Google" id="ProtNLM"/>
    </source>
</evidence>
<reference evidence="3" key="1">
    <citation type="submission" date="2023-08" db="EMBL/GenBank/DDBJ databases">
        <authorList>
            <person name="Audoor S."/>
            <person name="Bilcke G."/>
        </authorList>
    </citation>
    <scope>NUCLEOTIDE SEQUENCE</scope>
</reference>
<comment type="caution">
    <text evidence="3">The sequence shown here is derived from an EMBL/GenBank/DDBJ whole genome shotgun (WGS) entry which is preliminary data.</text>
</comment>
<name>A0AAD2FQD6_9STRA</name>
<feature type="compositionally biased region" description="Pro residues" evidence="1">
    <location>
        <begin position="284"/>
        <end position="299"/>
    </location>
</feature>
<feature type="region of interest" description="Disordered" evidence="1">
    <location>
        <begin position="113"/>
        <end position="150"/>
    </location>
</feature>
<evidence type="ECO:0000313" key="4">
    <source>
        <dbReference type="Proteomes" id="UP001295423"/>
    </source>
</evidence>
<protein>
    <recommendedName>
        <fullName evidence="5">Secreted protein</fullName>
    </recommendedName>
</protein>
<feature type="region of interest" description="Disordered" evidence="1">
    <location>
        <begin position="21"/>
        <end position="52"/>
    </location>
</feature>
<keyword evidence="4" id="KW-1185">Reference proteome</keyword>
<accession>A0AAD2FQD6</accession>
<evidence type="ECO:0000313" key="3">
    <source>
        <dbReference type="EMBL" id="CAJ1949504.1"/>
    </source>
</evidence>
<feature type="region of interest" description="Disordered" evidence="1">
    <location>
        <begin position="511"/>
        <end position="557"/>
    </location>
</feature>
<dbReference type="AlphaFoldDB" id="A0AAD2FQD6"/>
<proteinExistence type="predicted"/>
<feature type="chain" id="PRO_5042260965" description="Secreted protein" evidence="2">
    <location>
        <begin position="18"/>
        <end position="658"/>
    </location>
</feature>